<dbReference type="GO" id="GO:0004150">
    <property type="term" value="F:dihydroneopterin aldolase activity"/>
    <property type="evidence" value="ECO:0007669"/>
    <property type="project" value="UniProtKB-EC"/>
</dbReference>
<protein>
    <recommendedName>
        <fullName evidence="4">dihydroneopterin aldolase</fullName>
        <ecNumber evidence="4">4.1.2.25</ecNumber>
    </recommendedName>
    <alternativeName>
        <fullName evidence="7">7,8-dihydroneopterin aldolase</fullName>
    </alternativeName>
</protein>
<evidence type="ECO:0000256" key="7">
    <source>
        <dbReference type="ARBA" id="ARBA00032903"/>
    </source>
</evidence>
<dbReference type="GO" id="GO:0005737">
    <property type="term" value="C:cytoplasm"/>
    <property type="evidence" value="ECO:0007669"/>
    <property type="project" value="TreeGrafter"/>
</dbReference>
<evidence type="ECO:0000256" key="5">
    <source>
        <dbReference type="ARBA" id="ARBA00022909"/>
    </source>
</evidence>
<evidence type="ECO:0000259" key="8">
    <source>
        <dbReference type="SMART" id="SM00905"/>
    </source>
</evidence>
<proteinExistence type="inferred from homology"/>
<name>J9GWU9_9ZZZZ</name>
<dbReference type="PANTHER" id="PTHR42844">
    <property type="entry name" value="DIHYDRONEOPTERIN ALDOLASE 1-RELATED"/>
    <property type="match status" value="1"/>
</dbReference>
<comment type="similarity">
    <text evidence="3">Belongs to the DHNA family.</text>
</comment>
<evidence type="ECO:0000256" key="4">
    <source>
        <dbReference type="ARBA" id="ARBA00013043"/>
    </source>
</evidence>
<evidence type="ECO:0000256" key="6">
    <source>
        <dbReference type="ARBA" id="ARBA00023239"/>
    </source>
</evidence>
<evidence type="ECO:0000256" key="3">
    <source>
        <dbReference type="ARBA" id="ARBA00005708"/>
    </source>
</evidence>
<comment type="pathway">
    <text evidence="2">Cofactor biosynthesis; tetrahydrofolate biosynthesis; 2-amino-4-hydroxy-6-hydroxymethyl-7,8-dihydropteridine diphosphate from 7,8-dihydroneopterin triphosphate: step 3/4.</text>
</comment>
<dbReference type="GO" id="GO:0046656">
    <property type="term" value="P:folic acid biosynthetic process"/>
    <property type="evidence" value="ECO:0007669"/>
    <property type="project" value="UniProtKB-KW"/>
</dbReference>
<evidence type="ECO:0000256" key="2">
    <source>
        <dbReference type="ARBA" id="ARBA00005013"/>
    </source>
</evidence>
<dbReference type="Pfam" id="PF02152">
    <property type="entry name" value="FolB"/>
    <property type="match status" value="1"/>
</dbReference>
<evidence type="ECO:0000256" key="1">
    <source>
        <dbReference type="ARBA" id="ARBA00001353"/>
    </source>
</evidence>
<evidence type="ECO:0000313" key="9">
    <source>
        <dbReference type="EMBL" id="EJX05130.1"/>
    </source>
</evidence>
<sequence>MKATSMYIRLEGIRLYAYHGVDPQENVVGANFLIDLRLKTDFSHAAQTDELSGTISYADVFERLKEEMKIPSKLLEHVCERIATRLFHDFPMIEAIDLRLSKENPPMGSDCQSVGVEAHYEQSMKRTTTNPFTH</sequence>
<comment type="catalytic activity">
    <reaction evidence="1">
        <text>7,8-dihydroneopterin = 6-hydroxymethyl-7,8-dihydropterin + glycolaldehyde</text>
        <dbReference type="Rhea" id="RHEA:10540"/>
        <dbReference type="ChEBI" id="CHEBI:17001"/>
        <dbReference type="ChEBI" id="CHEBI:17071"/>
        <dbReference type="ChEBI" id="CHEBI:44841"/>
        <dbReference type="EC" id="4.1.2.25"/>
    </reaction>
</comment>
<dbReference type="PANTHER" id="PTHR42844:SF1">
    <property type="entry name" value="DIHYDRONEOPTERIN ALDOLASE 1-RELATED"/>
    <property type="match status" value="1"/>
</dbReference>
<dbReference type="NCBIfam" id="TIGR00525">
    <property type="entry name" value="folB"/>
    <property type="match status" value="1"/>
</dbReference>
<keyword evidence="5" id="KW-0289">Folate biosynthesis</keyword>
<accession>J9GWU9</accession>
<dbReference type="NCBIfam" id="TIGR00526">
    <property type="entry name" value="folB_dom"/>
    <property type="match status" value="1"/>
</dbReference>
<dbReference type="InterPro" id="IPR006157">
    <property type="entry name" value="FolB_dom"/>
</dbReference>
<organism evidence="9">
    <name type="scientific">gut metagenome</name>
    <dbReference type="NCBI Taxonomy" id="749906"/>
    <lineage>
        <taxon>unclassified sequences</taxon>
        <taxon>metagenomes</taxon>
        <taxon>organismal metagenomes</taxon>
    </lineage>
</organism>
<dbReference type="EMBL" id="AMCI01001570">
    <property type="protein sequence ID" value="EJX05130.1"/>
    <property type="molecule type" value="Genomic_DNA"/>
</dbReference>
<dbReference type="SUPFAM" id="SSF55620">
    <property type="entry name" value="Tetrahydrobiopterin biosynthesis enzymes-like"/>
    <property type="match status" value="1"/>
</dbReference>
<keyword evidence="6" id="KW-0456">Lyase</keyword>
<dbReference type="SMART" id="SM00905">
    <property type="entry name" value="FolB"/>
    <property type="match status" value="1"/>
</dbReference>
<dbReference type="EC" id="4.1.2.25" evidence="4"/>
<feature type="domain" description="Dihydroneopterin aldolase/epimerase" evidence="8">
    <location>
        <begin position="8"/>
        <end position="120"/>
    </location>
</feature>
<dbReference type="CDD" id="cd00534">
    <property type="entry name" value="DHNA_DHNTPE"/>
    <property type="match status" value="1"/>
</dbReference>
<dbReference type="Gene3D" id="3.30.1130.10">
    <property type="match status" value="1"/>
</dbReference>
<dbReference type="AlphaFoldDB" id="J9GWU9"/>
<dbReference type="InterPro" id="IPR006156">
    <property type="entry name" value="Dihydroneopterin_aldolase"/>
</dbReference>
<gene>
    <name evidence="9" type="ORF">EVA_06770</name>
</gene>
<reference evidence="9" key="1">
    <citation type="journal article" date="2012" name="PLoS ONE">
        <title>Gene sets for utilization of primary and secondary nutrition supplies in the distal gut of endangered iberian lynx.</title>
        <authorList>
            <person name="Alcaide M."/>
            <person name="Messina E."/>
            <person name="Richter M."/>
            <person name="Bargiela R."/>
            <person name="Peplies J."/>
            <person name="Huws S.A."/>
            <person name="Newbold C.J."/>
            <person name="Golyshin P.N."/>
            <person name="Simon M.A."/>
            <person name="Lopez G."/>
            <person name="Yakimov M.M."/>
            <person name="Ferrer M."/>
        </authorList>
    </citation>
    <scope>NUCLEOTIDE SEQUENCE</scope>
</reference>
<comment type="caution">
    <text evidence="9">The sequence shown here is derived from an EMBL/GenBank/DDBJ whole genome shotgun (WGS) entry which is preliminary data.</text>
</comment>
<dbReference type="InterPro" id="IPR043133">
    <property type="entry name" value="GTP-CH-I_C/QueF"/>
</dbReference>